<proteinExistence type="inferred from homology"/>
<dbReference type="Pfam" id="PF00734">
    <property type="entry name" value="CBM_1"/>
    <property type="match status" value="1"/>
</dbReference>
<keyword evidence="9" id="KW-0503">Monooxygenase</keyword>
<dbReference type="Proteomes" id="UP000242519">
    <property type="component" value="Unassembled WGS sequence"/>
</dbReference>
<dbReference type="PANTHER" id="PTHR33353:SF17">
    <property type="entry name" value="ENDO-BETA-1,4-GLUCANASE D"/>
    <property type="match status" value="1"/>
</dbReference>
<evidence type="ECO:0000256" key="1">
    <source>
        <dbReference type="ARBA" id="ARBA00001973"/>
    </source>
</evidence>
<feature type="compositionally biased region" description="Low complexity" evidence="17">
    <location>
        <begin position="399"/>
        <end position="410"/>
    </location>
</feature>
<keyword evidence="20" id="KW-1185">Reference proteome</keyword>
<evidence type="ECO:0000256" key="14">
    <source>
        <dbReference type="ARBA" id="ARBA00044502"/>
    </source>
</evidence>
<name>A0A218ZCV5_9HELO</name>
<dbReference type="GO" id="GO:0030248">
    <property type="term" value="F:cellulose binding"/>
    <property type="evidence" value="ECO:0007669"/>
    <property type="project" value="UniProtKB-UniRule"/>
</dbReference>
<dbReference type="PANTHER" id="PTHR33353">
    <property type="entry name" value="PUTATIVE (AFU_ORTHOLOGUE AFUA_1G12560)-RELATED"/>
    <property type="match status" value="1"/>
</dbReference>
<evidence type="ECO:0000256" key="17">
    <source>
        <dbReference type="SAM" id="MobiDB-lite"/>
    </source>
</evidence>
<keyword evidence="8" id="KW-0186">Copper</keyword>
<organism evidence="19 20">
    <name type="scientific">Diplocarpon coronariae</name>
    <dbReference type="NCBI Taxonomy" id="2795749"/>
    <lineage>
        <taxon>Eukaryota</taxon>
        <taxon>Fungi</taxon>
        <taxon>Dikarya</taxon>
        <taxon>Ascomycota</taxon>
        <taxon>Pezizomycotina</taxon>
        <taxon>Leotiomycetes</taxon>
        <taxon>Helotiales</taxon>
        <taxon>Drepanopezizaceae</taxon>
        <taxon>Diplocarpon</taxon>
    </lineage>
</organism>
<dbReference type="PRINTS" id="PR01217">
    <property type="entry name" value="PRICHEXTENSN"/>
</dbReference>
<evidence type="ECO:0000256" key="11">
    <source>
        <dbReference type="ARBA" id="ARBA00023180"/>
    </source>
</evidence>
<dbReference type="SMART" id="SM00236">
    <property type="entry name" value="fCBD"/>
    <property type="match status" value="1"/>
</dbReference>
<dbReference type="InParanoid" id="A0A218ZCV5"/>
<dbReference type="Pfam" id="PF03443">
    <property type="entry name" value="AA9"/>
    <property type="match status" value="1"/>
</dbReference>
<keyword evidence="5" id="KW-0732">Signal</keyword>
<dbReference type="OrthoDB" id="5558646at2759"/>
<feature type="compositionally biased region" description="Low complexity" evidence="17">
    <location>
        <begin position="514"/>
        <end position="530"/>
    </location>
</feature>
<dbReference type="InterPro" id="IPR035971">
    <property type="entry name" value="CBD_sf"/>
</dbReference>
<dbReference type="CDD" id="cd21175">
    <property type="entry name" value="LPMO_AA9"/>
    <property type="match status" value="1"/>
</dbReference>
<evidence type="ECO:0000256" key="7">
    <source>
        <dbReference type="ARBA" id="ARBA00023002"/>
    </source>
</evidence>
<sequence>MKYSQVLAGAAAFGLAQAHTTIYSIAVNDVDQGLGNTQGGYIRFPPNNNPVKDVTSKDMTCNVNNVPAAKTIDVAAGDKITLQWHHDSNQPSDDIIASSHKGPVQAYIAPTASEGAGDVWVKLKEDGYSGGKWGVENLIAAKGKFDVTLPAGLAQGPYLLRGEIIALHEGEVSYQTNPGRGAQFYMGCVQLNVGGSGSTALPAGVAIPGAYAPNDPGVVFNIYGGAITDYPIPGPAVWDGASGGGAAPPATTPGAAPPATTPGAAPPATYPSGDTPSTTSAAGKPATTPAGGKPATTPPGYKPATTPGGEEPATYPSGDKPATTPAGGKPATTPPGYKPATTPGGEKPATKPATSSKPKSACKPKTTAGGSGPATTPAGNKPATTPGAAPPATYPSGDKPATTPAGGKPATTPPAYKPATTPGGEEPATYPSGDKPATTPAGGKPATTPAGGKPATTPAGEKPATYPAGEKPATTLATSTRPKSACKPKTTAGGSGPATTPAGNKPATTPPAYRPATTPGVARPSGVPLPSGVPPTGNNNYPTDGGATVPKYGQCGGSNYKGSTTCADGSTCTSFNDYYSQCV</sequence>
<dbReference type="PROSITE" id="PS00562">
    <property type="entry name" value="CBM1_1"/>
    <property type="match status" value="1"/>
</dbReference>
<evidence type="ECO:0000256" key="9">
    <source>
        <dbReference type="ARBA" id="ARBA00023033"/>
    </source>
</evidence>
<evidence type="ECO:0000256" key="16">
    <source>
        <dbReference type="RuleBase" id="RU368122"/>
    </source>
</evidence>
<dbReference type="InterPro" id="IPR005103">
    <property type="entry name" value="AA9_LPMO"/>
</dbReference>
<keyword evidence="3 16" id="KW-0964">Secreted</keyword>
<dbReference type="PROSITE" id="PS51164">
    <property type="entry name" value="CBM1_2"/>
    <property type="match status" value="1"/>
</dbReference>
<feature type="compositionally biased region" description="Low complexity" evidence="17">
    <location>
        <begin position="364"/>
        <end position="387"/>
    </location>
</feature>
<comment type="similarity">
    <text evidence="14">Belongs to the polysaccharide monooxygenase AA9 family.</text>
</comment>
<feature type="region of interest" description="Disordered" evidence="17">
    <location>
        <begin position="241"/>
        <end position="554"/>
    </location>
</feature>
<dbReference type="SUPFAM" id="SSF57180">
    <property type="entry name" value="Cellulose-binding domain"/>
    <property type="match status" value="1"/>
</dbReference>
<evidence type="ECO:0000256" key="13">
    <source>
        <dbReference type="ARBA" id="ARBA00023326"/>
    </source>
</evidence>
<keyword evidence="11" id="KW-0325">Glycoprotein</keyword>
<reference evidence="19 20" key="1">
    <citation type="submission" date="2017-04" db="EMBL/GenBank/DDBJ databases">
        <title>Draft genome sequence of Marssonina coronaria NL1: causal agent of apple blotch.</title>
        <authorList>
            <person name="Cheng Q."/>
        </authorList>
    </citation>
    <scope>NUCLEOTIDE SEQUENCE [LARGE SCALE GENOMIC DNA]</scope>
    <source>
        <strain evidence="19 20">NL1</strain>
    </source>
</reference>
<keyword evidence="6 16" id="KW-0136">Cellulose degradation</keyword>
<evidence type="ECO:0000256" key="5">
    <source>
        <dbReference type="ARBA" id="ARBA00022729"/>
    </source>
</evidence>
<evidence type="ECO:0000256" key="15">
    <source>
        <dbReference type="ARBA" id="ARBA00045077"/>
    </source>
</evidence>
<comment type="function">
    <text evidence="16">Lytic polysaccharide monooxygenase (LMPO) that depolymerizes crystalline and amorphous polysaccharides via the oxidation of scissile alpha- or beta-(1-4)-glycosidic bonds, yielding C1 and/or C4 oxidation products. Catalysis by LPMOs requires the reduction of the active-site copper from Cu(II) to Cu(I) by a reducing agent and H(2)O(2) or O(2) as a cosubstrate.</text>
</comment>
<dbReference type="InterPro" id="IPR049892">
    <property type="entry name" value="AA9"/>
</dbReference>
<comment type="domain">
    <text evidence="16">Has a modular structure: an endo-beta-1,4-glucanase catalytic module at the N-terminus, a linker rich in serines and threonines, and a C-terminal carbohydrate-binding module (CBM).</text>
</comment>
<comment type="subcellular location">
    <subcellularLocation>
        <location evidence="2 16">Secreted</location>
    </subcellularLocation>
</comment>
<feature type="domain" description="CBM1" evidence="18">
    <location>
        <begin position="547"/>
        <end position="583"/>
    </location>
</feature>
<dbReference type="GO" id="GO:0004497">
    <property type="term" value="F:monooxygenase activity"/>
    <property type="evidence" value="ECO:0007669"/>
    <property type="project" value="UniProtKB-KW"/>
</dbReference>
<feature type="compositionally biased region" description="Low complexity" evidence="17">
    <location>
        <begin position="488"/>
        <end position="507"/>
    </location>
</feature>
<dbReference type="AlphaFoldDB" id="A0A218ZCV5"/>
<evidence type="ECO:0000256" key="2">
    <source>
        <dbReference type="ARBA" id="ARBA00004613"/>
    </source>
</evidence>
<evidence type="ECO:0000256" key="8">
    <source>
        <dbReference type="ARBA" id="ARBA00023008"/>
    </source>
</evidence>
<evidence type="ECO:0000313" key="20">
    <source>
        <dbReference type="Proteomes" id="UP000242519"/>
    </source>
</evidence>
<keyword evidence="4" id="KW-0479">Metal-binding</keyword>
<feature type="compositionally biased region" description="Low complexity" evidence="17">
    <location>
        <begin position="275"/>
        <end position="295"/>
    </location>
</feature>
<dbReference type="GO" id="GO:0005576">
    <property type="term" value="C:extracellular region"/>
    <property type="evidence" value="ECO:0007669"/>
    <property type="project" value="UniProtKB-SubCell"/>
</dbReference>
<feature type="compositionally biased region" description="Low complexity" evidence="17">
    <location>
        <begin position="435"/>
        <end position="460"/>
    </location>
</feature>
<feature type="compositionally biased region" description="Pro residues" evidence="17">
    <location>
        <begin position="255"/>
        <end position="269"/>
    </location>
</feature>
<dbReference type="Gene3D" id="2.70.50.70">
    <property type="match status" value="1"/>
</dbReference>
<dbReference type="EC" id="1.14.99.56" evidence="16"/>
<keyword evidence="13 16" id="KW-0624">Polysaccharide degradation</keyword>
<protein>
    <recommendedName>
        <fullName evidence="16">AA9 family lytic polysaccharide monooxygenase</fullName>
        <ecNumber evidence="16">1.14.99.56</ecNumber>
    </recommendedName>
    <alternativeName>
        <fullName evidence="16">Endo-beta-1,4-glucanase</fullName>
    </alternativeName>
    <alternativeName>
        <fullName evidence="16">Glycosyl hydrolase 61 family protein</fullName>
    </alternativeName>
</protein>
<dbReference type="EMBL" id="MZNU01000059">
    <property type="protein sequence ID" value="OWP05891.1"/>
    <property type="molecule type" value="Genomic_DNA"/>
</dbReference>
<gene>
    <name evidence="19" type="ORF">B2J93_6215</name>
</gene>
<dbReference type="GO" id="GO:0008810">
    <property type="term" value="F:cellulase activity"/>
    <property type="evidence" value="ECO:0007669"/>
    <property type="project" value="UniProtKB-UniRule"/>
</dbReference>
<evidence type="ECO:0000313" key="19">
    <source>
        <dbReference type="EMBL" id="OWP05891.1"/>
    </source>
</evidence>
<dbReference type="GO" id="GO:0030245">
    <property type="term" value="P:cellulose catabolic process"/>
    <property type="evidence" value="ECO:0007669"/>
    <property type="project" value="UniProtKB-UniRule"/>
</dbReference>
<comment type="catalytic activity">
    <reaction evidence="15 16">
        <text>[(1-&gt;4)-beta-D-glucosyl]n+m + reduced acceptor + O2 = 4-dehydro-beta-D-glucosyl-[(1-&gt;4)-beta-D-glucosyl]n-1 + [(1-&gt;4)-beta-D-glucosyl]m + acceptor + H2O.</text>
        <dbReference type="EC" id="1.14.99.56"/>
    </reaction>
</comment>
<evidence type="ECO:0000256" key="6">
    <source>
        <dbReference type="ARBA" id="ARBA00023001"/>
    </source>
</evidence>
<dbReference type="InterPro" id="IPR000254">
    <property type="entry name" value="CBD"/>
</dbReference>
<evidence type="ECO:0000259" key="18">
    <source>
        <dbReference type="PROSITE" id="PS51164"/>
    </source>
</evidence>
<evidence type="ECO:0000256" key="12">
    <source>
        <dbReference type="ARBA" id="ARBA00023277"/>
    </source>
</evidence>
<evidence type="ECO:0000256" key="3">
    <source>
        <dbReference type="ARBA" id="ARBA00022525"/>
    </source>
</evidence>
<keyword evidence="12 16" id="KW-0119">Carbohydrate metabolism</keyword>
<evidence type="ECO:0000256" key="10">
    <source>
        <dbReference type="ARBA" id="ARBA00023157"/>
    </source>
</evidence>
<feature type="compositionally biased region" description="Low complexity" evidence="17">
    <location>
        <begin position="320"/>
        <end position="331"/>
    </location>
</feature>
<comment type="cofactor">
    <cofactor evidence="1">
        <name>Cu(2+)</name>
        <dbReference type="ChEBI" id="CHEBI:29036"/>
    </cofactor>
</comment>
<evidence type="ECO:0000256" key="4">
    <source>
        <dbReference type="ARBA" id="ARBA00022723"/>
    </source>
</evidence>
<keyword evidence="7" id="KW-0560">Oxidoreductase</keyword>
<dbReference type="GO" id="GO:0046872">
    <property type="term" value="F:metal ion binding"/>
    <property type="evidence" value="ECO:0007669"/>
    <property type="project" value="UniProtKB-KW"/>
</dbReference>
<dbReference type="STRING" id="503106.A0A218ZCV5"/>
<accession>A0A218ZCV5</accession>
<keyword evidence="10 16" id="KW-1015">Disulfide bond</keyword>
<comment type="caution">
    <text evidence="19">The sequence shown here is derived from an EMBL/GenBank/DDBJ whole genome shotgun (WGS) entry which is preliminary data.</text>
</comment>